<dbReference type="RefSeq" id="WP_010756600.1">
    <property type="nucleotide sequence ID" value="NZ_ASWD01000006.1"/>
</dbReference>
<dbReference type="PANTHER" id="PTHR46558:SF11">
    <property type="entry name" value="HTH-TYPE TRANSCRIPTIONAL REGULATOR XRE"/>
    <property type="match status" value="1"/>
</dbReference>
<dbReference type="GO" id="GO:0003677">
    <property type="term" value="F:DNA binding"/>
    <property type="evidence" value="ECO:0007669"/>
    <property type="project" value="UniProtKB-KW"/>
</dbReference>
<dbReference type="PROSITE" id="PS50943">
    <property type="entry name" value="HTH_CROC1"/>
    <property type="match status" value="1"/>
</dbReference>
<reference evidence="3 4" key="1">
    <citation type="submission" date="2013-02" db="EMBL/GenBank/DDBJ databases">
        <title>The Genome Sequence of Enterococcus pallens BAA-351.</title>
        <authorList>
            <consortium name="The Broad Institute Genome Sequencing Platform"/>
            <consortium name="The Broad Institute Genome Sequencing Center for Infectious Disease"/>
            <person name="Earl A.M."/>
            <person name="Gilmore M.S."/>
            <person name="Lebreton F."/>
            <person name="Walker B."/>
            <person name="Young S.K."/>
            <person name="Zeng Q."/>
            <person name="Gargeya S."/>
            <person name="Fitzgerald M."/>
            <person name="Haas B."/>
            <person name="Abouelleil A."/>
            <person name="Alvarado L."/>
            <person name="Arachchi H.M."/>
            <person name="Berlin A.M."/>
            <person name="Chapman S.B."/>
            <person name="Dewar J."/>
            <person name="Goldberg J."/>
            <person name="Griggs A."/>
            <person name="Gujja S."/>
            <person name="Hansen M."/>
            <person name="Howarth C."/>
            <person name="Imamovic A."/>
            <person name="Larimer J."/>
            <person name="McCowan C."/>
            <person name="Murphy C."/>
            <person name="Neiman D."/>
            <person name="Pearson M."/>
            <person name="Priest M."/>
            <person name="Roberts A."/>
            <person name="Saif S."/>
            <person name="Shea T."/>
            <person name="Sisk P."/>
            <person name="Sykes S."/>
            <person name="Wortman J."/>
            <person name="Nusbaum C."/>
            <person name="Birren B."/>
        </authorList>
    </citation>
    <scope>NUCLEOTIDE SEQUENCE [LARGE SCALE GENOMIC DNA]</scope>
    <source>
        <strain evidence="3 4">ATCC BAA-351</strain>
    </source>
</reference>
<dbReference type="SUPFAM" id="SSF47413">
    <property type="entry name" value="lambda repressor-like DNA-binding domains"/>
    <property type="match status" value="1"/>
</dbReference>
<dbReference type="Pfam" id="PF01381">
    <property type="entry name" value="HTH_3"/>
    <property type="match status" value="1"/>
</dbReference>
<evidence type="ECO:0000313" key="4">
    <source>
        <dbReference type="Proteomes" id="UP000013782"/>
    </source>
</evidence>
<dbReference type="HOGENOM" id="CLU_1358695_0_0_9"/>
<dbReference type="Gene3D" id="1.10.260.40">
    <property type="entry name" value="lambda repressor-like DNA-binding domains"/>
    <property type="match status" value="1"/>
</dbReference>
<dbReference type="Proteomes" id="UP000013782">
    <property type="component" value="Unassembled WGS sequence"/>
</dbReference>
<dbReference type="SMART" id="SM00530">
    <property type="entry name" value="HTH_XRE"/>
    <property type="match status" value="1"/>
</dbReference>
<evidence type="ECO:0000259" key="2">
    <source>
        <dbReference type="PROSITE" id="PS50943"/>
    </source>
</evidence>
<dbReference type="InterPro" id="IPR010982">
    <property type="entry name" value="Lambda_DNA-bd_dom_sf"/>
</dbReference>
<keyword evidence="4" id="KW-1185">Reference proteome</keyword>
<accession>R2T4J7</accession>
<dbReference type="PATRIC" id="fig|1158607.3.peg.1564"/>
<dbReference type="EMBL" id="AJAQ01000013">
    <property type="protein sequence ID" value="EOH95179.1"/>
    <property type="molecule type" value="Genomic_DNA"/>
</dbReference>
<dbReference type="InterPro" id="IPR001387">
    <property type="entry name" value="Cro/C1-type_HTH"/>
</dbReference>
<evidence type="ECO:0000256" key="1">
    <source>
        <dbReference type="ARBA" id="ARBA00023125"/>
    </source>
</evidence>
<name>R2T4J7_9ENTE</name>
<organism evidence="3 4">
    <name type="scientific">Enterococcus pallens ATCC BAA-351</name>
    <dbReference type="NCBI Taxonomy" id="1158607"/>
    <lineage>
        <taxon>Bacteria</taxon>
        <taxon>Bacillati</taxon>
        <taxon>Bacillota</taxon>
        <taxon>Bacilli</taxon>
        <taxon>Lactobacillales</taxon>
        <taxon>Enterococcaceae</taxon>
        <taxon>Enterococcus</taxon>
    </lineage>
</organism>
<feature type="domain" description="HTH cro/C1-type" evidence="2">
    <location>
        <begin position="9"/>
        <end position="63"/>
    </location>
</feature>
<dbReference type="STRING" id="160454.RV10_GL003099"/>
<dbReference type="AlphaFoldDB" id="R2T4J7"/>
<proteinExistence type="predicted"/>
<dbReference type="CDD" id="cd00093">
    <property type="entry name" value="HTH_XRE"/>
    <property type="match status" value="1"/>
</dbReference>
<dbReference type="OrthoDB" id="2191604at2"/>
<comment type="caution">
    <text evidence="3">The sequence shown here is derived from an EMBL/GenBank/DDBJ whole genome shotgun (WGS) entry which is preliminary data.</text>
</comment>
<evidence type="ECO:0000313" key="3">
    <source>
        <dbReference type="EMBL" id="EOH95179.1"/>
    </source>
</evidence>
<keyword evidence="1" id="KW-0238">DNA-binding</keyword>
<sequence>MKIELGKNIKEERIKKKLSQQDLADYLKISRQTISKWELDKSYPDLELLVQMSQLFEVSVDQLLGIQHATEKQKRSILDFIFQTNPEGIYEPSSKERKSMKTICFVVYVSLGINYHHITPYGHFSQIRLINALKKELSPYYDVHFDPSTLEEEPDLYIVPEPFKVLVSYSAEKTLLLPGMLFITNDTAAIKEQIDQYFTEK</sequence>
<dbReference type="eggNOG" id="COG1476">
    <property type="taxonomic scope" value="Bacteria"/>
</dbReference>
<protein>
    <recommendedName>
        <fullName evidence="2">HTH cro/C1-type domain-containing protein</fullName>
    </recommendedName>
</protein>
<gene>
    <name evidence="3" type="ORF">UAU_01594</name>
</gene>
<dbReference type="PANTHER" id="PTHR46558">
    <property type="entry name" value="TRACRIPTIONAL REGULATORY PROTEIN-RELATED-RELATED"/>
    <property type="match status" value="1"/>
</dbReference>